<dbReference type="AlphaFoldDB" id="A0A9P6IWR6"/>
<evidence type="ECO:0000313" key="5">
    <source>
        <dbReference type="EMBL" id="KAF9950915.1"/>
    </source>
</evidence>
<name>A0A9P6IWR6_MORAP</name>
<feature type="transmembrane region" description="Helical" evidence="3">
    <location>
        <begin position="317"/>
        <end position="336"/>
    </location>
</feature>
<organism evidence="5 6">
    <name type="scientific">Mortierella alpina</name>
    <name type="common">Oleaginous fungus</name>
    <name type="synonym">Mortierella renispora</name>
    <dbReference type="NCBI Taxonomy" id="64518"/>
    <lineage>
        <taxon>Eukaryota</taxon>
        <taxon>Fungi</taxon>
        <taxon>Fungi incertae sedis</taxon>
        <taxon>Mucoromycota</taxon>
        <taxon>Mortierellomycotina</taxon>
        <taxon>Mortierellomycetes</taxon>
        <taxon>Mortierellales</taxon>
        <taxon>Mortierellaceae</taxon>
        <taxon>Mortierella</taxon>
    </lineage>
</organism>
<feature type="compositionally biased region" description="Polar residues" evidence="2">
    <location>
        <begin position="21"/>
        <end position="33"/>
    </location>
</feature>
<comment type="similarity">
    <text evidence="1">Belongs to the RUS1 family.</text>
</comment>
<feature type="transmembrane region" description="Helical" evidence="3">
    <location>
        <begin position="264"/>
        <end position="286"/>
    </location>
</feature>
<dbReference type="Pfam" id="PF04884">
    <property type="entry name" value="UVB_sens_prot"/>
    <property type="match status" value="1"/>
</dbReference>
<keyword evidence="6" id="KW-1185">Reference proteome</keyword>
<proteinExistence type="inferred from homology"/>
<evidence type="ECO:0000256" key="1">
    <source>
        <dbReference type="ARBA" id="ARBA00007558"/>
    </source>
</evidence>
<feature type="transmembrane region" description="Helical" evidence="3">
    <location>
        <begin position="196"/>
        <end position="217"/>
    </location>
</feature>
<evidence type="ECO:0000256" key="3">
    <source>
        <dbReference type="SAM" id="Phobius"/>
    </source>
</evidence>
<accession>A0A9P6IWR6</accession>
<gene>
    <name evidence="5" type="ORF">BGZ70_001187</name>
</gene>
<keyword evidence="3" id="KW-1133">Transmembrane helix</keyword>
<feature type="domain" description="Protein root UVB sensitive/RUS" evidence="4">
    <location>
        <begin position="149"/>
        <end position="387"/>
    </location>
</feature>
<reference evidence="5" key="1">
    <citation type="journal article" date="2020" name="Fungal Divers.">
        <title>Resolving the Mortierellaceae phylogeny through synthesis of multi-gene phylogenetics and phylogenomics.</title>
        <authorList>
            <person name="Vandepol N."/>
            <person name="Liber J."/>
            <person name="Desiro A."/>
            <person name="Na H."/>
            <person name="Kennedy M."/>
            <person name="Barry K."/>
            <person name="Grigoriev I.V."/>
            <person name="Miller A.N."/>
            <person name="O'Donnell K."/>
            <person name="Stajich J.E."/>
            <person name="Bonito G."/>
        </authorList>
    </citation>
    <scope>NUCLEOTIDE SEQUENCE</scope>
    <source>
        <strain evidence="5">CK1249</strain>
    </source>
</reference>
<dbReference type="PANTHER" id="PTHR12770:SF22">
    <property type="entry name" value="PROTEIN ROOT UVB SENSITIVE 1, CHLOROPLASTIC"/>
    <property type="match status" value="1"/>
</dbReference>
<keyword evidence="3" id="KW-0812">Transmembrane</keyword>
<evidence type="ECO:0000259" key="4">
    <source>
        <dbReference type="Pfam" id="PF04884"/>
    </source>
</evidence>
<dbReference type="OrthoDB" id="19606at2759"/>
<sequence>MLPRLIRSSGPHAHAHRVGPWSTSSQNTPQISSRSRRCAFAAHSNSVPATTIRQSSAKFESPAWARVRSIATESPSAGSIASKPESKKVINIRQRKAATWLPKWQTLTLATDEATKTSTFQRATTENKASKDGTAEEEIGTAKHLLSPQTALAVFLPKGYPESVTPNYWPFAKWQFVHNVAGSVTAGMEIISTQSLLFAMGLGAGSIPMAAALNWIIKDGLGQLGGVVYASFVSDKFDSEPKRFRFQATVAMQGANVLELLTPLWPGSFLVIASISNIGKNMAWLASSATRAQMNKTFALRDNLGDITGKSGSQTTAAGLVGTGLGVVIAALMSYVSEDPTVLPLVPMCLTFLPFSVFNIYSNYRSSHYVTTPSLNVPRSETVFYGILKELVLEKEGYSKENPTVAHLVQQLERLVPAPMEVAHNEVFVTGFKSPFRVGLEIEPVISRFSCQGEGAEALDRAFRQLDFVQKEPYYIMADESIRRGKGHGRRKLVIWFDKKAKGKDLIQGFYHACAARMLLTQQETSVHNASGAAAEDSPWAKAIGLAHHQAIETVPRLIEVMNQKGWDTDSLFLTDGDLNRVQIEANPVNT</sequence>
<comment type="caution">
    <text evidence="5">The sequence shown here is derived from an EMBL/GenBank/DDBJ whole genome shotgun (WGS) entry which is preliminary data.</text>
</comment>
<keyword evidence="3" id="KW-0472">Membrane</keyword>
<evidence type="ECO:0000256" key="2">
    <source>
        <dbReference type="SAM" id="MobiDB-lite"/>
    </source>
</evidence>
<protein>
    <recommendedName>
        <fullName evidence="4">Protein root UVB sensitive/RUS domain-containing protein</fullName>
    </recommendedName>
</protein>
<dbReference type="EMBL" id="JAAAHY010001252">
    <property type="protein sequence ID" value="KAF9950915.1"/>
    <property type="molecule type" value="Genomic_DNA"/>
</dbReference>
<feature type="region of interest" description="Disordered" evidence="2">
    <location>
        <begin position="1"/>
        <end position="34"/>
    </location>
</feature>
<dbReference type="PANTHER" id="PTHR12770">
    <property type="entry name" value="RUS1 FAMILY PROTEIN C16ORF58"/>
    <property type="match status" value="1"/>
</dbReference>
<dbReference type="InterPro" id="IPR006968">
    <property type="entry name" value="RUS_fam"/>
</dbReference>
<dbReference type="Proteomes" id="UP000738359">
    <property type="component" value="Unassembled WGS sequence"/>
</dbReference>
<feature type="transmembrane region" description="Helical" evidence="3">
    <location>
        <begin position="342"/>
        <end position="361"/>
    </location>
</feature>
<dbReference type="InterPro" id="IPR054549">
    <property type="entry name" value="UVB_sens_RUS_dom"/>
</dbReference>
<evidence type="ECO:0000313" key="6">
    <source>
        <dbReference type="Proteomes" id="UP000738359"/>
    </source>
</evidence>